<keyword evidence="3" id="KW-1185">Reference proteome</keyword>
<feature type="region of interest" description="Disordered" evidence="1">
    <location>
        <begin position="448"/>
        <end position="513"/>
    </location>
</feature>
<reference evidence="3" key="1">
    <citation type="journal article" date="2008" name="Nat. Genet.">
        <title>The Pristionchus pacificus genome provides a unique perspective on nematode lifestyle and parasitism.</title>
        <authorList>
            <person name="Dieterich C."/>
            <person name="Clifton S.W."/>
            <person name="Schuster L.N."/>
            <person name="Chinwalla A."/>
            <person name="Delehaunty K."/>
            <person name="Dinkelacker I."/>
            <person name="Fulton L."/>
            <person name="Fulton R."/>
            <person name="Godfrey J."/>
            <person name="Minx P."/>
            <person name="Mitreva M."/>
            <person name="Roeseler W."/>
            <person name="Tian H."/>
            <person name="Witte H."/>
            <person name="Yang S.P."/>
            <person name="Wilson R.K."/>
            <person name="Sommer R.J."/>
        </authorList>
    </citation>
    <scope>NUCLEOTIDE SEQUENCE [LARGE SCALE GENOMIC DNA]</scope>
    <source>
        <strain evidence="3">PS312</strain>
    </source>
</reference>
<dbReference type="EnsemblMetazoa" id="PPA20684.1">
    <property type="protein sequence ID" value="PPA20684.1"/>
    <property type="gene ID" value="WBGene00110238"/>
</dbReference>
<name>A0A2A6D1S3_PRIPA</name>
<evidence type="ECO:0000256" key="1">
    <source>
        <dbReference type="SAM" id="MobiDB-lite"/>
    </source>
</evidence>
<dbReference type="Proteomes" id="UP000005239">
    <property type="component" value="Unassembled WGS sequence"/>
</dbReference>
<accession>A0A8R1UD07</accession>
<evidence type="ECO:0000313" key="2">
    <source>
        <dbReference type="EnsemblMetazoa" id="PPA20684.1"/>
    </source>
</evidence>
<dbReference type="PANTHER" id="PTHR13060">
    <property type="entry name" value="SGT1 PROTEIN HSGT1 SUPPRESSOR OF GCR2"/>
    <property type="match status" value="1"/>
</dbReference>
<gene>
    <name evidence="2" type="primary">WBGene00110238</name>
</gene>
<dbReference type="InterPro" id="IPR010770">
    <property type="entry name" value="Ecd"/>
</dbReference>
<protein>
    <submittedName>
        <fullName evidence="2">Uncharacterized protein</fullName>
    </submittedName>
</protein>
<evidence type="ECO:0000313" key="3">
    <source>
        <dbReference type="Proteomes" id="UP000005239"/>
    </source>
</evidence>
<dbReference type="AlphaFoldDB" id="A0A2A6D1S3"/>
<accession>A0A2A6D1S3</accession>
<organism evidence="2 3">
    <name type="scientific">Pristionchus pacificus</name>
    <name type="common">Parasitic nematode worm</name>
    <dbReference type="NCBI Taxonomy" id="54126"/>
    <lineage>
        <taxon>Eukaryota</taxon>
        <taxon>Metazoa</taxon>
        <taxon>Ecdysozoa</taxon>
        <taxon>Nematoda</taxon>
        <taxon>Chromadorea</taxon>
        <taxon>Rhabditida</taxon>
        <taxon>Rhabditina</taxon>
        <taxon>Diplogasteromorpha</taxon>
        <taxon>Diplogasteroidea</taxon>
        <taxon>Neodiplogasteridae</taxon>
        <taxon>Pristionchus</taxon>
    </lineage>
</organism>
<feature type="compositionally biased region" description="Basic residues" evidence="1">
    <location>
        <begin position="372"/>
        <end position="382"/>
    </location>
</feature>
<dbReference type="Pfam" id="PF07093">
    <property type="entry name" value="SGT1"/>
    <property type="match status" value="1"/>
</dbReference>
<reference evidence="2" key="2">
    <citation type="submission" date="2022-06" db="UniProtKB">
        <authorList>
            <consortium name="EnsemblMetazoa"/>
        </authorList>
    </citation>
    <scope>IDENTIFICATION</scope>
    <source>
        <strain evidence="2">PS312</strain>
    </source>
</reference>
<dbReference type="OrthoDB" id="27237at2759"/>
<proteinExistence type="predicted"/>
<feature type="region of interest" description="Disordered" evidence="1">
    <location>
        <begin position="357"/>
        <end position="382"/>
    </location>
</feature>
<dbReference type="GO" id="GO:0005634">
    <property type="term" value="C:nucleus"/>
    <property type="evidence" value="ECO:0000318"/>
    <property type="project" value="GO_Central"/>
</dbReference>
<dbReference type="PANTHER" id="PTHR13060:SF0">
    <property type="entry name" value="PROTEIN ECDYSONELESS HOMOLOG"/>
    <property type="match status" value="1"/>
</dbReference>
<feature type="compositionally biased region" description="Basic residues" evidence="1">
    <location>
        <begin position="451"/>
        <end position="463"/>
    </location>
</feature>
<feature type="region of interest" description="Disordered" evidence="1">
    <location>
        <begin position="397"/>
        <end position="418"/>
    </location>
</feature>
<sequence>MLSQFTNNNFRVQMSDDPPEICGDLYYNIYRPENVNNDEIYVAIVEEIKDFVYDTTKILLQPKGYSGVPLYGKTPLNTRPDDLWKTIEILFKLSNKFAGLLFSISTDDPHHNPLFVEADKNDVLPKGLNGAGEFNNRVYGCNGVLHVVTDAIKSEHQNVLNVDIVRTFGRETRNILLTEAVKSRVIEAAGRQFGMHRVGVNLPEQIAYIARQRPDLLSSAVTEYSAVKRKHEDAELIVEASTRVMVHVNLCDRDWKVMNQIAEIHEPLDIVSHRLSLAMIDFDRKYSNCENGVTTPHDNTFLHVGDEFERERLTSLVSQLKGKKFSLAHLYQSAKGLITEKHVNLCYNLYQEGVYSSDGGRSSISEDDRSKRAVRKKKTTTKKRTLAAIPLQGIQPIDSPVVSEEERDPRSGHLNSFERAVNGYDAYKASSPERSLGEDEEMSMFAARSKNNQKKKKPAHKRAQIAPNSLQGSIISGGGTKKPVAQSDDDGFDFSDLLNAAPPLAANDDFDDI</sequence>
<feature type="compositionally biased region" description="Low complexity" evidence="1">
    <location>
        <begin position="494"/>
        <end position="507"/>
    </location>
</feature>